<evidence type="ECO:0000256" key="1">
    <source>
        <dbReference type="SAM" id="MobiDB-lite"/>
    </source>
</evidence>
<organism evidence="2 3">
    <name type="scientific">Nocardioides mesophilus</name>
    <dbReference type="NCBI Taxonomy" id="433659"/>
    <lineage>
        <taxon>Bacteria</taxon>
        <taxon>Bacillati</taxon>
        <taxon>Actinomycetota</taxon>
        <taxon>Actinomycetes</taxon>
        <taxon>Propionibacteriales</taxon>
        <taxon>Nocardioidaceae</taxon>
        <taxon>Nocardioides</taxon>
    </lineage>
</organism>
<keyword evidence="3" id="KW-1185">Reference proteome</keyword>
<gene>
    <name evidence="2" type="ORF">H9L09_01820</name>
</gene>
<dbReference type="Pfam" id="PF11832">
    <property type="entry name" value="DUF3352"/>
    <property type="match status" value="1"/>
</dbReference>
<dbReference type="AlphaFoldDB" id="A0A7G9RCC5"/>
<evidence type="ECO:0000313" key="2">
    <source>
        <dbReference type="EMBL" id="QNN53250.1"/>
    </source>
</evidence>
<sequence length="540" mass="55686">MTHDEAARPGDQSDPATDPVTDAVAFGPGTASDADRADRAGRAGATTARRIVTGGLAVVLVGGVAWGASWAAGFLTGGGPQPEDVLPASTVAFAKIDLNPSAGQKVNALRLLQRFPKLDADSDDLKAALVRKAFDENDYGLTYDADIAPWLGDRAAVAAIAAPGTDDGVLPVAVLEFTDRDKMTAAMEKLDTAVTERSWSGYAAEPSGDGGVGEADPDGDEPFAYAVRDSYVFLGDNQAELDEAVAAEQVLADADTFRSDEEAVDGDGKVGLAWADLGAVYAAVPATDKKDLTEAFGDSAPTGRVTAATSVESDYVEVTGRSSGLELAGFNAATAADPGTELLQGLPADVHVAFSATGLGEALVNVYDEIGTEPLFGTLDDQASSRGLKLPEDLGIVFGTEFAAGARFADDGGEVVVRADSADPARAVEALKPLLDLTGEPDLVLDRLDTGYVAATSDDWATAAADGTGGLGGTVLFDRAVADADNANLVVFLDLQPLVNLFRDWLSPEELRNLEPLEALGISAAGDGGDVRFTGRLTFQ</sequence>
<dbReference type="Proteomes" id="UP000515947">
    <property type="component" value="Chromosome"/>
</dbReference>
<protein>
    <submittedName>
        <fullName evidence="2">DUF3352 domain-containing protein</fullName>
    </submittedName>
</protein>
<feature type="region of interest" description="Disordered" evidence="1">
    <location>
        <begin position="1"/>
        <end position="44"/>
    </location>
</feature>
<proteinExistence type="predicted"/>
<evidence type="ECO:0000313" key="3">
    <source>
        <dbReference type="Proteomes" id="UP000515947"/>
    </source>
</evidence>
<name>A0A7G9RCC5_9ACTN</name>
<accession>A0A7G9RCC5</accession>
<dbReference type="InterPro" id="IPR021787">
    <property type="entry name" value="DUF3352"/>
</dbReference>
<dbReference type="KEGG" id="nmes:H9L09_01820"/>
<dbReference type="EMBL" id="CP060713">
    <property type="protein sequence ID" value="QNN53250.1"/>
    <property type="molecule type" value="Genomic_DNA"/>
</dbReference>
<reference evidence="2 3" key="1">
    <citation type="submission" date="2020-08" db="EMBL/GenBank/DDBJ databases">
        <title>Genome sequence of Nocardioides mesophilus KACC 16243T.</title>
        <authorList>
            <person name="Hyun D.-W."/>
            <person name="Bae J.-W."/>
        </authorList>
    </citation>
    <scope>NUCLEOTIDE SEQUENCE [LARGE SCALE GENOMIC DNA]</scope>
    <source>
        <strain evidence="2 3">KACC 16243</strain>
    </source>
</reference>
<dbReference type="RefSeq" id="WP_187579092.1">
    <property type="nucleotide sequence ID" value="NZ_CP060713.1"/>
</dbReference>